<evidence type="ECO:0000313" key="1">
    <source>
        <dbReference type="EMBL" id="MFC5833607.1"/>
    </source>
</evidence>
<name>A0ABW1D840_9ACTN</name>
<accession>A0ABW1D840</accession>
<sequence>MRTLIPDPIEPPAESWAKTVHAVNADAAGEGSALQGDWLDRGAVYALAAGELVVMFDKAPGGAAIVTLHQVSDAEDAPLTELRTWTNPAGTIDPQVLADISGHVATLKPRRYRPLMLSSGPARPNTRAEDCHLCRFEVPAGEGRLMQVEGRARVCHTTCPPRPPLHNYYEQACGNCRHPVPVGEGILYQTRGQYGTWLVKHEDGQCRDTPVPAAPAAPDDARPGVCVECLQDVPFGSGEVHGAGGYWRVTHGEGACPPHPFNPDSAPTWRILAGDSPRIPDMPAGPAAGETARVKVFLGPGEPRPTDAIGFETREFYLNATISFIAVGLATQSRGDYDPDDEIWYEIHESIVRAATPDEAAPVLEREAATAARRRALAERTESLLQTWRWPRPEGPDDYSNPTPEEWAEVSLTSLTKIPLPPGPPGPSMLYEPRAYLDEPNGLIWTLSHNGVEGDHRAPDRGSVWIPRSHPLTPERRRLSADLLAEYGQPYSR</sequence>
<evidence type="ECO:0000313" key="2">
    <source>
        <dbReference type="Proteomes" id="UP001596058"/>
    </source>
</evidence>
<keyword evidence="2" id="KW-1185">Reference proteome</keyword>
<dbReference type="EMBL" id="JBHSPA010000095">
    <property type="protein sequence ID" value="MFC5833607.1"/>
    <property type="molecule type" value="Genomic_DNA"/>
</dbReference>
<gene>
    <name evidence="1" type="ORF">ACFPZ3_58020</name>
</gene>
<organism evidence="1 2">
    <name type="scientific">Nonomuraea insulae</name>
    <dbReference type="NCBI Taxonomy" id="1616787"/>
    <lineage>
        <taxon>Bacteria</taxon>
        <taxon>Bacillati</taxon>
        <taxon>Actinomycetota</taxon>
        <taxon>Actinomycetes</taxon>
        <taxon>Streptosporangiales</taxon>
        <taxon>Streptosporangiaceae</taxon>
        <taxon>Nonomuraea</taxon>
    </lineage>
</organism>
<proteinExistence type="predicted"/>
<dbReference type="Proteomes" id="UP001596058">
    <property type="component" value="Unassembled WGS sequence"/>
</dbReference>
<comment type="caution">
    <text evidence="1">The sequence shown here is derived from an EMBL/GenBank/DDBJ whole genome shotgun (WGS) entry which is preliminary data.</text>
</comment>
<dbReference type="RefSeq" id="WP_379523033.1">
    <property type="nucleotide sequence ID" value="NZ_JBHSPA010000095.1"/>
</dbReference>
<reference evidence="2" key="1">
    <citation type="journal article" date="2019" name="Int. J. Syst. Evol. Microbiol.">
        <title>The Global Catalogue of Microorganisms (GCM) 10K type strain sequencing project: providing services to taxonomists for standard genome sequencing and annotation.</title>
        <authorList>
            <consortium name="The Broad Institute Genomics Platform"/>
            <consortium name="The Broad Institute Genome Sequencing Center for Infectious Disease"/>
            <person name="Wu L."/>
            <person name="Ma J."/>
        </authorList>
    </citation>
    <scope>NUCLEOTIDE SEQUENCE [LARGE SCALE GENOMIC DNA]</scope>
    <source>
        <strain evidence="2">CCUG 53903</strain>
    </source>
</reference>
<protein>
    <submittedName>
        <fullName evidence="1">Uncharacterized protein</fullName>
    </submittedName>
</protein>